<evidence type="ECO:0000313" key="3">
    <source>
        <dbReference type="Proteomes" id="UP000189935"/>
    </source>
</evidence>
<evidence type="ECO:0000313" key="2">
    <source>
        <dbReference type="EMBL" id="SHL23050.1"/>
    </source>
</evidence>
<accession>A0A1M6YY45</accession>
<dbReference type="OrthoDB" id="9772295at2"/>
<sequence>MARDSQAAVVALNRFGFGGRGGASGDLVNAASDPRGFVKAELNRPNGALLEVRGLQSTPALADAVFAYQLEVQQARAAAAQSGAPASEATPAQGAAQAKPQTRNLSLNAIAMDIAGKDAATKAPENANAAMQSNDAMQPGAMQPNAVQPNAAKPPPQPPLNIIQKTYRAEALARLQRAVLADCGFLERLVAFWSNHFCISANKGELARMWAGSFEREAIRPFVLGRFADMLKAVEQHPAMLFFLDNQQSLGPDSRAGQNRKRGLNENLAREIMELHTLGVGGGYSQEDVTSLARIITGWTFAGRQGQLGTPGTFVFNANAHEPGPQRLLGKVYEANGVAQGEAALADIARHPSAAKFIATKFARHFVADDPPPALVARLQDVFQKSDGDLKALTMTLVDSNEAWQAPLTKLRSPYEFLVASGRLLARVPEDPGPYLGSLNLLGQPLWSPAGPNGFPDTNAAWAAPEGMKLRLDISAQIAARVAANIDPRDLLEFAAADAASAETRRTIERAESRQQALALLLMSPEFQRR</sequence>
<evidence type="ECO:0000256" key="1">
    <source>
        <dbReference type="SAM" id="MobiDB-lite"/>
    </source>
</evidence>
<gene>
    <name evidence="2" type="ORF">SAMN05444159_5376</name>
</gene>
<dbReference type="InterPro" id="IPR014917">
    <property type="entry name" value="DUF1800"/>
</dbReference>
<protein>
    <submittedName>
        <fullName evidence="2">Uncharacterized conserved protein, DUF1800 family</fullName>
    </submittedName>
</protein>
<reference evidence="2 3" key="1">
    <citation type="submission" date="2016-11" db="EMBL/GenBank/DDBJ databases">
        <authorList>
            <person name="Jaros S."/>
            <person name="Januszkiewicz K."/>
            <person name="Wedrychowicz H."/>
        </authorList>
    </citation>
    <scope>NUCLEOTIDE SEQUENCE [LARGE SCALE GENOMIC DNA]</scope>
    <source>
        <strain evidence="2 3">GAS499</strain>
    </source>
</reference>
<dbReference type="Pfam" id="PF08811">
    <property type="entry name" value="DUF1800"/>
    <property type="match status" value="1"/>
</dbReference>
<organism evidence="2 3">
    <name type="scientific">Bradyrhizobium lablabi</name>
    <dbReference type="NCBI Taxonomy" id="722472"/>
    <lineage>
        <taxon>Bacteria</taxon>
        <taxon>Pseudomonadati</taxon>
        <taxon>Pseudomonadota</taxon>
        <taxon>Alphaproteobacteria</taxon>
        <taxon>Hyphomicrobiales</taxon>
        <taxon>Nitrobacteraceae</taxon>
        <taxon>Bradyrhizobium</taxon>
    </lineage>
</organism>
<name>A0A1M6YY45_9BRAD</name>
<feature type="region of interest" description="Disordered" evidence="1">
    <location>
        <begin position="136"/>
        <end position="156"/>
    </location>
</feature>
<dbReference type="RefSeq" id="WP_079542728.1">
    <property type="nucleotide sequence ID" value="NZ_LT670844.1"/>
</dbReference>
<dbReference type="Proteomes" id="UP000189935">
    <property type="component" value="Chromosome I"/>
</dbReference>
<proteinExistence type="predicted"/>
<dbReference type="EMBL" id="LT670844">
    <property type="protein sequence ID" value="SHL23050.1"/>
    <property type="molecule type" value="Genomic_DNA"/>
</dbReference>
<dbReference type="AlphaFoldDB" id="A0A1M6YY45"/>